<name>A0A409WDT7_9AGAR</name>
<feature type="region of interest" description="Disordered" evidence="1">
    <location>
        <begin position="144"/>
        <end position="171"/>
    </location>
</feature>
<reference evidence="2 3" key="1">
    <citation type="journal article" date="2018" name="Evol. Lett.">
        <title>Horizontal gene cluster transfer increased hallucinogenic mushroom diversity.</title>
        <authorList>
            <person name="Reynolds H.T."/>
            <person name="Vijayakumar V."/>
            <person name="Gluck-Thaler E."/>
            <person name="Korotkin H.B."/>
            <person name="Matheny P.B."/>
            <person name="Slot J.C."/>
        </authorList>
    </citation>
    <scope>NUCLEOTIDE SEQUENCE [LARGE SCALE GENOMIC DNA]</scope>
    <source>
        <strain evidence="2 3">2629</strain>
    </source>
</reference>
<feature type="compositionally biased region" description="Low complexity" evidence="1">
    <location>
        <begin position="157"/>
        <end position="171"/>
    </location>
</feature>
<feature type="compositionally biased region" description="Pro residues" evidence="1">
    <location>
        <begin position="144"/>
        <end position="156"/>
    </location>
</feature>
<dbReference type="InParanoid" id="A0A409WDT7"/>
<evidence type="ECO:0000313" key="3">
    <source>
        <dbReference type="Proteomes" id="UP000284842"/>
    </source>
</evidence>
<accession>A0A409WDT7</accession>
<dbReference type="EMBL" id="NHTK01005545">
    <property type="protein sequence ID" value="PPQ76678.1"/>
    <property type="molecule type" value="Genomic_DNA"/>
</dbReference>
<dbReference type="Proteomes" id="UP000284842">
    <property type="component" value="Unassembled WGS sequence"/>
</dbReference>
<feature type="compositionally biased region" description="Low complexity" evidence="1">
    <location>
        <begin position="213"/>
        <end position="247"/>
    </location>
</feature>
<sequence length="306" mass="32739">MNIHFIIGILDEFTRALTLLSSQRLKYDPSIPEDLAISSKPLYSASVLRYNYGLLIVDTSNSSSRPLVKDEDQSAASFAGFYSLHTINPDDDKISIIPILILIAIAISFNHQSSPATPPPASSCIAAQSRSCLVHHPSILTAAIPPPISPSSPSPPSKSSSPPSRLPSSVSTQHPVVFIEDVTPPSMSSLDELATAHPVLHTLSSHPEPQHHLSGSSRTSPLLSPPTYTKLQSNPPSSISRSTSPTRHQLGIHNSDHSPWLLGYRARNSCQQCQATKGTTGHTLGDDDTGKEVLGNADYGVLGVNR</sequence>
<gene>
    <name evidence="2" type="ORF">CVT24_012255</name>
</gene>
<protein>
    <submittedName>
        <fullName evidence="2">Uncharacterized protein</fullName>
    </submittedName>
</protein>
<evidence type="ECO:0000256" key="1">
    <source>
        <dbReference type="SAM" id="MobiDB-lite"/>
    </source>
</evidence>
<dbReference type="AlphaFoldDB" id="A0A409WDT7"/>
<keyword evidence="3" id="KW-1185">Reference proteome</keyword>
<proteinExistence type="predicted"/>
<comment type="caution">
    <text evidence="2">The sequence shown here is derived from an EMBL/GenBank/DDBJ whole genome shotgun (WGS) entry which is preliminary data.</text>
</comment>
<organism evidence="2 3">
    <name type="scientific">Panaeolus cyanescens</name>
    <dbReference type="NCBI Taxonomy" id="181874"/>
    <lineage>
        <taxon>Eukaryota</taxon>
        <taxon>Fungi</taxon>
        <taxon>Dikarya</taxon>
        <taxon>Basidiomycota</taxon>
        <taxon>Agaricomycotina</taxon>
        <taxon>Agaricomycetes</taxon>
        <taxon>Agaricomycetidae</taxon>
        <taxon>Agaricales</taxon>
        <taxon>Agaricineae</taxon>
        <taxon>Galeropsidaceae</taxon>
        <taxon>Panaeolus</taxon>
    </lineage>
</organism>
<evidence type="ECO:0000313" key="2">
    <source>
        <dbReference type="EMBL" id="PPQ76678.1"/>
    </source>
</evidence>
<feature type="region of interest" description="Disordered" evidence="1">
    <location>
        <begin position="203"/>
        <end position="254"/>
    </location>
</feature>